<comment type="caution">
    <text evidence="2">The sequence shown here is derived from an EMBL/GenBank/DDBJ whole genome shotgun (WGS) entry which is preliminary data.</text>
</comment>
<dbReference type="InterPro" id="IPR052158">
    <property type="entry name" value="INH-QAR"/>
</dbReference>
<dbReference type="PANTHER" id="PTHR43130">
    <property type="entry name" value="ARAC-FAMILY TRANSCRIPTIONAL REGULATOR"/>
    <property type="match status" value="1"/>
</dbReference>
<evidence type="ECO:0000313" key="3">
    <source>
        <dbReference type="Proteomes" id="UP000606974"/>
    </source>
</evidence>
<dbReference type="AlphaFoldDB" id="A0A8H7ACR4"/>
<sequence length="240" mass="25601">MSSNSKSNNKPIYRVAVLLFPNADILDFVGPIETLSHAIWNRDRSAPEPIFEIHTAGRATDVPIPTGDAKLKIQPSIVIEELLDTLPSYHILVVPGAEPAVVEKVADQADGLELRVVREFAGLAPPQDGTGLERILLSVCTGALLLGKAGVLAGLTATTHTMALDRLEEICNKENTGKKTEVVGGRRFVDAGLARDGLRIVTAGGVSSGLDAALHVVELVSDGDTANYCATIMEYERRQV</sequence>
<dbReference type="OrthoDB" id="543156at2759"/>
<dbReference type="PANTHER" id="PTHR43130:SF3">
    <property type="entry name" value="HTH-TYPE TRANSCRIPTIONAL REGULATOR RV1931C"/>
    <property type="match status" value="1"/>
</dbReference>
<evidence type="ECO:0000313" key="2">
    <source>
        <dbReference type="EMBL" id="KAF7505664.1"/>
    </source>
</evidence>
<name>A0A8H7ACR4_9EURO</name>
<evidence type="ECO:0000259" key="1">
    <source>
        <dbReference type="Pfam" id="PF01965"/>
    </source>
</evidence>
<keyword evidence="3" id="KW-1185">Reference proteome</keyword>
<organism evidence="2 3">
    <name type="scientific">Endocarpon pusillum</name>
    <dbReference type="NCBI Taxonomy" id="364733"/>
    <lineage>
        <taxon>Eukaryota</taxon>
        <taxon>Fungi</taxon>
        <taxon>Dikarya</taxon>
        <taxon>Ascomycota</taxon>
        <taxon>Pezizomycotina</taxon>
        <taxon>Eurotiomycetes</taxon>
        <taxon>Chaetothyriomycetidae</taxon>
        <taxon>Verrucariales</taxon>
        <taxon>Verrucariaceae</taxon>
        <taxon>Endocarpon</taxon>
    </lineage>
</organism>
<dbReference type="SUPFAM" id="SSF52317">
    <property type="entry name" value="Class I glutamine amidotransferase-like"/>
    <property type="match status" value="1"/>
</dbReference>
<accession>A0A8H7ACR4</accession>
<dbReference type="Pfam" id="PF01965">
    <property type="entry name" value="DJ-1_PfpI"/>
    <property type="match status" value="1"/>
</dbReference>
<proteinExistence type="predicted"/>
<dbReference type="Proteomes" id="UP000606974">
    <property type="component" value="Unassembled WGS sequence"/>
</dbReference>
<reference evidence="2" key="1">
    <citation type="submission" date="2020-02" db="EMBL/GenBank/DDBJ databases">
        <authorList>
            <person name="Palmer J.M."/>
        </authorList>
    </citation>
    <scope>NUCLEOTIDE SEQUENCE</scope>
    <source>
        <strain evidence="2">EPUS1.4</strain>
        <tissue evidence="2">Thallus</tissue>
    </source>
</reference>
<dbReference type="InterPro" id="IPR002818">
    <property type="entry name" value="DJ-1/PfpI"/>
</dbReference>
<protein>
    <recommendedName>
        <fullName evidence="1">DJ-1/PfpI domain-containing protein</fullName>
    </recommendedName>
</protein>
<dbReference type="Gene3D" id="3.40.50.880">
    <property type="match status" value="1"/>
</dbReference>
<dbReference type="EMBL" id="JAACFV010000103">
    <property type="protein sequence ID" value="KAF7505664.1"/>
    <property type="molecule type" value="Genomic_DNA"/>
</dbReference>
<dbReference type="InterPro" id="IPR029062">
    <property type="entry name" value="Class_I_gatase-like"/>
</dbReference>
<gene>
    <name evidence="2" type="ORF">GJ744_000513</name>
</gene>
<feature type="domain" description="DJ-1/PfpI" evidence="1">
    <location>
        <begin position="14"/>
        <end position="218"/>
    </location>
</feature>